<comment type="similarity">
    <text evidence="2">Belongs to the bacterial solute-binding protein 7 family.</text>
</comment>
<protein>
    <submittedName>
        <fullName evidence="6">DctP family TRAP transporter solute-binding subunit</fullName>
    </submittedName>
</protein>
<evidence type="ECO:0000256" key="1">
    <source>
        <dbReference type="ARBA" id="ARBA00004196"/>
    </source>
</evidence>
<dbReference type="PANTHER" id="PTHR33376">
    <property type="match status" value="1"/>
</dbReference>
<evidence type="ECO:0000256" key="2">
    <source>
        <dbReference type="ARBA" id="ARBA00009023"/>
    </source>
</evidence>
<keyword evidence="3" id="KW-0813">Transport</keyword>
<evidence type="ECO:0000256" key="4">
    <source>
        <dbReference type="ARBA" id="ARBA00022729"/>
    </source>
</evidence>
<proteinExistence type="inferred from homology"/>
<dbReference type="Pfam" id="PF03480">
    <property type="entry name" value="DctP"/>
    <property type="match status" value="1"/>
</dbReference>
<keyword evidence="7" id="KW-1185">Reference proteome</keyword>
<dbReference type="PROSITE" id="PS00160">
    <property type="entry name" value="ALDOLASE_KDPG_KHG_2"/>
    <property type="match status" value="1"/>
</dbReference>
<comment type="caution">
    <text evidence="6">The sequence shown here is derived from an EMBL/GenBank/DDBJ whole genome shotgun (WGS) entry which is preliminary data.</text>
</comment>
<dbReference type="Proteomes" id="UP000638570">
    <property type="component" value="Unassembled WGS sequence"/>
</dbReference>
<dbReference type="InterPro" id="IPR038404">
    <property type="entry name" value="TRAP_DctP_sf"/>
</dbReference>
<accession>A0ABS1QM06</accession>
<name>A0ABS1QM06_9GAMM</name>
<keyword evidence="4 5" id="KW-0732">Signal</keyword>
<evidence type="ECO:0000256" key="3">
    <source>
        <dbReference type="ARBA" id="ARBA00022448"/>
    </source>
</evidence>
<dbReference type="InterPro" id="IPR018389">
    <property type="entry name" value="DctP_fam"/>
</dbReference>
<evidence type="ECO:0000256" key="5">
    <source>
        <dbReference type="SAM" id="SignalP"/>
    </source>
</evidence>
<feature type="chain" id="PRO_5046737790" evidence="5">
    <location>
        <begin position="28"/>
        <end position="340"/>
    </location>
</feature>
<sequence length="340" mass="37327">MRVNKTFNSLLRPLALACGLTAMSASAVEINFGHVDPADWQTSKKGAAGLLFKHLVEAESEGRVTVKLFPASQLGSEVDMVQSVQDGILKMTAVSGAFSQVCPEAAVLDTPYIFKSAPVAWRVLDGDFGQKLAEHCLQKTGLRTLAYGETGYRHFTNSKRPVRTPKDMEGLKIRVQTMPLYVEMVKALGANPTPIPWPEVPTALGTGVVDGQENPVSVIYANKFDELQKYMTLDQHVYGTDFFLINDSFFQSLPEVDQEIIKRNAVIAGVMGRSIQQFNSAIGLTQLIENGMEVAVPTPAELEQFKQLAQPAVLKWLESQIDPSWISDLQAAVEQAESRL</sequence>
<dbReference type="RefSeq" id="WP_202081845.1">
    <property type="nucleotide sequence ID" value="NZ_JAERTZ010000002.1"/>
</dbReference>
<evidence type="ECO:0000313" key="7">
    <source>
        <dbReference type="Proteomes" id="UP000638570"/>
    </source>
</evidence>
<dbReference type="PIRSF" id="PIRSF006470">
    <property type="entry name" value="DctB"/>
    <property type="match status" value="1"/>
</dbReference>
<organism evidence="6 7">
    <name type="scientific">Zobellella iuensis</name>
    <dbReference type="NCBI Taxonomy" id="2803811"/>
    <lineage>
        <taxon>Bacteria</taxon>
        <taxon>Pseudomonadati</taxon>
        <taxon>Pseudomonadota</taxon>
        <taxon>Gammaproteobacteria</taxon>
        <taxon>Aeromonadales</taxon>
        <taxon>Aeromonadaceae</taxon>
        <taxon>Zobellella</taxon>
    </lineage>
</organism>
<dbReference type="NCBIfam" id="TIGR00787">
    <property type="entry name" value="dctP"/>
    <property type="match status" value="1"/>
</dbReference>
<dbReference type="InterPro" id="IPR004682">
    <property type="entry name" value="TRAP_DctP"/>
</dbReference>
<dbReference type="InterPro" id="IPR031338">
    <property type="entry name" value="KDPG/KHG_AS_2"/>
</dbReference>
<evidence type="ECO:0000313" key="6">
    <source>
        <dbReference type="EMBL" id="MBL1375870.1"/>
    </source>
</evidence>
<gene>
    <name evidence="6" type="ORF">JKV55_00800</name>
</gene>
<dbReference type="NCBIfam" id="NF037995">
    <property type="entry name" value="TRAP_S1"/>
    <property type="match status" value="1"/>
</dbReference>
<feature type="signal peptide" evidence="5">
    <location>
        <begin position="1"/>
        <end position="27"/>
    </location>
</feature>
<dbReference type="PANTHER" id="PTHR33376:SF4">
    <property type="entry name" value="SIALIC ACID-BINDING PERIPLASMIC PROTEIN SIAP"/>
    <property type="match status" value="1"/>
</dbReference>
<comment type="subcellular location">
    <subcellularLocation>
        <location evidence="1">Cell envelope</location>
    </subcellularLocation>
</comment>
<reference evidence="7" key="1">
    <citation type="submission" date="2021-01" db="EMBL/GenBank/DDBJ databases">
        <title>Genome public.</title>
        <authorList>
            <person name="Liu C."/>
            <person name="Sun Q."/>
        </authorList>
    </citation>
    <scope>NUCLEOTIDE SEQUENCE [LARGE SCALE GENOMIC DNA]</scope>
    <source>
        <strain evidence="7">CGMCC 1.18722</strain>
    </source>
</reference>
<dbReference type="EMBL" id="JAERTZ010000002">
    <property type="protein sequence ID" value="MBL1375870.1"/>
    <property type="molecule type" value="Genomic_DNA"/>
</dbReference>
<dbReference type="Gene3D" id="3.40.190.170">
    <property type="entry name" value="Bacterial extracellular solute-binding protein, family 7"/>
    <property type="match status" value="1"/>
</dbReference>